<dbReference type="Pfam" id="PF00528">
    <property type="entry name" value="BPD_transp_1"/>
    <property type="match status" value="1"/>
</dbReference>
<comment type="subcellular location">
    <subcellularLocation>
        <location evidence="1">Membrane</location>
        <topology evidence="1">Multi-pass membrane protein</topology>
    </subcellularLocation>
</comment>
<reference evidence="8" key="1">
    <citation type="submission" date="2020-05" db="EMBL/GenBank/DDBJ databases">
        <authorList>
            <person name="Chiriac C."/>
            <person name="Salcher M."/>
            <person name="Ghai R."/>
            <person name="Kavagutti S V."/>
        </authorList>
    </citation>
    <scope>NUCLEOTIDE SEQUENCE</scope>
</reference>
<dbReference type="PANTHER" id="PTHR30177">
    <property type="entry name" value="GLYCINE BETAINE/L-PROLINE TRANSPORT SYSTEM PERMEASE PROTEIN PROW"/>
    <property type="match status" value="1"/>
</dbReference>
<dbReference type="GO" id="GO:0055085">
    <property type="term" value="P:transmembrane transport"/>
    <property type="evidence" value="ECO:0007669"/>
    <property type="project" value="InterPro"/>
</dbReference>
<dbReference type="SUPFAM" id="SSF161098">
    <property type="entry name" value="MetI-like"/>
    <property type="match status" value="1"/>
</dbReference>
<dbReference type="AlphaFoldDB" id="A0A6J6E0Q8"/>
<dbReference type="CDD" id="cd06261">
    <property type="entry name" value="TM_PBP2"/>
    <property type="match status" value="1"/>
</dbReference>
<feature type="transmembrane region" description="Helical" evidence="6">
    <location>
        <begin position="15"/>
        <end position="39"/>
    </location>
</feature>
<dbReference type="InterPro" id="IPR000515">
    <property type="entry name" value="MetI-like"/>
</dbReference>
<dbReference type="Gene3D" id="1.10.3720.10">
    <property type="entry name" value="MetI-like"/>
    <property type="match status" value="1"/>
</dbReference>
<dbReference type="InterPro" id="IPR051204">
    <property type="entry name" value="ABC_transp_perm/SBD"/>
</dbReference>
<name>A0A6J6E0Q8_9ZZZZ</name>
<evidence type="ECO:0000256" key="5">
    <source>
        <dbReference type="ARBA" id="ARBA00023136"/>
    </source>
</evidence>
<organism evidence="8">
    <name type="scientific">freshwater metagenome</name>
    <dbReference type="NCBI Taxonomy" id="449393"/>
    <lineage>
        <taxon>unclassified sequences</taxon>
        <taxon>metagenomes</taxon>
        <taxon>ecological metagenomes</taxon>
    </lineage>
</organism>
<feature type="transmembrane region" description="Helical" evidence="6">
    <location>
        <begin position="51"/>
        <end position="69"/>
    </location>
</feature>
<evidence type="ECO:0000256" key="2">
    <source>
        <dbReference type="ARBA" id="ARBA00022448"/>
    </source>
</evidence>
<protein>
    <submittedName>
        <fullName evidence="8">Unannotated protein</fullName>
    </submittedName>
</protein>
<dbReference type="EMBL" id="CAEZTD010000115">
    <property type="protein sequence ID" value="CAB4569897.1"/>
    <property type="molecule type" value="Genomic_DNA"/>
</dbReference>
<evidence type="ECO:0000256" key="3">
    <source>
        <dbReference type="ARBA" id="ARBA00022692"/>
    </source>
</evidence>
<dbReference type="GO" id="GO:0016020">
    <property type="term" value="C:membrane"/>
    <property type="evidence" value="ECO:0007669"/>
    <property type="project" value="UniProtKB-SubCell"/>
</dbReference>
<accession>A0A6J6E0Q8</accession>
<evidence type="ECO:0000256" key="4">
    <source>
        <dbReference type="ARBA" id="ARBA00022989"/>
    </source>
</evidence>
<sequence length="213" mass="22841">MEWFIANWSFIAGLAWTHLSISIPPIILGSVIAIVMARVIPTRFVTPTRTILGAIYAIPSLALFVVLPAVLGTKFIGPTNVIIALTIYAITSMYFSARDAFRQVPVATMTTSRALGMNSRQMFVHVELPLAVPGLIAGLRVVAASTISIASIGAVVGVRNLGYLFIDGFQRKIPEEIISGLVAISVIALALDAGLWLLGRAMTPWRNAKVARA</sequence>
<feature type="transmembrane region" description="Helical" evidence="6">
    <location>
        <begin position="177"/>
        <end position="199"/>
    </location>
</feature>
<dbReference type="InterPro" id="IPR035906">
    <property type="entry name" value="MetI-like_sf"/>
</dbReference>
<keyword evidence="5 6" id="KW-0472">Membrane</keyword>
<evidence type="ECO:0000259" key="7">
    <source>
        <dbReference type="PROSITE" id="PS50928"/>
    </source>
</evidence>
<gene>
    <name evidence="8" type="ORF">UFOPK1591_01237</name>
</gene>
<keyword evidence="2" id="KW-0813">Transport</keyword>
<evidence type="ECO:0000256" key="1">
    <source>
        <dbReference type="ARBA" id="ARBA00004141"/>
    </source>
</evidence>
<keyword evidence="4 6" id="KW-1133">Transmembrane helix</keyword>
<dbReference type="GO" id="GO:0031460">
    <property type="term" value="P:glycine betaine transport"/>
    <property type="evidence" value="ECO:0007669"/>
    <property type="project" value="TreeGrafter"/>
</dbReference>
<keyword evidence="3 6" id="KW-0812">Transmembrane</keyword>
<evidence type="ECO:0000313" key="8">
    <source>
        <dbReference type="EMBL" id="CAB4569897.1"/>
    </source>
</evidence>
<evidence type="ECO:0000256" key="6">
    <source>
        <dbReference type="SAM" id="Phobius"/>
    </source>
</evidence>
<feature type="domain" description="ABC transmembrane type-1" evidence="7">
    <location>
        <begin position="15"/>
        <end position="199"/>
    </location>
</feature>
<proteinExistence type="predicted"/>
<dbReference type="PANTHER" id="PTHR30177:SF4">
    <property type="entry name" value="OSMOPROTECTANT IMPORT PERMEASE PROTEIN OSMW"/>
    <property type="match status" value="1"/>
</dbReference>
<dbReference type="PROSITE" id="PS50928">
    <property type="entry name" value="ABC_TM1"/>
    <property type="match status" value="1"/>
</dbReference>
<feature type="transmembrane region" description="Helical" evidence="6">
    <location>
        <begin position="130"/>
        <end position="157"/>
    </location>
</feature>
<feature type="transmembrane region" description="Helical" evidence="6">
    <location>
        <begin position="75"/>
        <end position="95"/>
    </location>
</feature>